<name>A0A023B9V9_GRENI</name>
<dbReference type="Proteomes" id="UP000019763">
    <property type="component" value="Unassembled WGS sequence"/>
</dbReference>
<protein>
    <submittedName>
        <fullName evidence="1">Uncharacterized protein</fullName>
    </submittedName>
</protein>
<accession>A0A023B9V9</accession>
<gene>
    <name evidence="1" type="ORF">GNI_045610</name>
</gene>
<keyword evidence="2" id="KW-1185">Reference proteome</keyword>
<sequence length="139" mass="15900">MTQFCSTYEGHLLKIQSERSVLKQDLKKYNIDLEDMEEVRTKATVSVPYLHLAVQHKWSFAKHFRCSSCKHIIKVKRSPYKKGGNTSSKIATELKKSWDANRNHSIVLDLANGTHHPLESPLAQCPSVLRHILFAVLAF</sequence>
<dbReference type="VEuPathDB" id="CryptoDB:GNI_045610"/>
<evidence type="ECO:0000313" key="1">
    <source>
        <dbReference type="EMBL" id="EZG76051.1"/>
    </source>
</evidence>
<dbReference type="RefSeq" id="XP_011129585.1">
    <property type="nucleotide sequence ID" value="XM_011131283.1"/>
</dbReference>
<comment type="caution">
    <text evidence="1">The sequence shown here is derived from an EMBL/GenBank/DDBJ whole genome shotgun (WGS) entry which is preliminary data.</text>
</comment>
<dbReference type="EMBL" id="AFNH02000350">
    <property type="protein sequence ID" value="EZG76051.1"/>
    <property type="molecule type" value="Genomic_DNA"/>
</dbReference>
<proteinExistence type="predicted"/>
<reference evidence="1" key="1">
    <citation type="submission" date="2013-12" db="EMBL/GenBank/DDBJ databases">
        <authorList>
            <person name="Omoto C.K."/>
            <person name="Sibley D."/>
            <person name="Venepally P."/>
            <person name="Hadjithomas M."/>
            <person name="Karamycheva S."/>
            <person name="Brunk B."/>
            <person name="Roos D."/>
            <person name="Caler E."/>
            <person name="Lorenzi H."/>
        </authorList>
    </citation>
    <scope>NUCLEOTIDE SEQUENCE</scope>
</reference>
<dbReference type="GeneID" id="22911707"/>
<organism evidence="1 2">
    <name type="scientific">Gregarina niphandrodes</name>
    <name type="common">Septate eugregarine</name>
    <dbReference type="NCBI Taxonomy" id="110365"/>
    <lineage>
        <taxon>Eukaryota</taxon>
        <taxon>Sar</taxon>
        <taxon>Alveolata</taxon>
        <taxon>Apicomplexa</taxon>
        <taxon>Conoidasida</taxon>
        <taxon>Gregarinasina</taxon>
        <taxon>Eugregarinorida</taxon>
        <taxon>Gregarinidae</taxon>
        <taxon>Gregarina</taxon>
    </lineage>
</organism>
<dbReference type="AlphaFoldDB" id="A0A023B9V9"/>
<evidence type="ECO:0000313" key="2">
    <source>
        <dbReference type="Proteomes" id="UP000019763"/>
    </source>
</evidence>